<evidence type="ECO:0000256" key="4">
    <source>
        <dbReference type="ARBA" id="ARBA00022833"/>
    </source>
</evidence>
<dbReference type="PROSITE" id="PS01359">
    <property type="entry name" value="ZF_PHD_1"/>
    <property type="match status" value="1"/>
</dbReference>
<feature type="compositionally biased region" description="Low complexity" evidence="11">
    <location>
        <begin position="82"/>
        <end position="95"/>
    </location>
</feature>
<evidence type="ECO:0000256" key="8">
    <source>
        <dbReference type="ARBA" id="ARBA00023242"/>
    </source>
</evidence>
<dbReference type="GeneID" id="75911988"/>
<dbReference type="GO" id="GO:0008270">
    <property type="term" value="F:zinc ion binding"/>
    <property type="evidence" value="ECO:0007669"/>
    <property type="project" value="UniProtKB-KW"/>
</dbReference>
<evidence type="ECO:0000313" key="13">
    <source>
        <dbReference type="EMBL" id="KAI8582792.1"/>
    </source>
</evidence>
<evidence type="ECO:0000259" key="12">
    <source>
        <dbReference type="PROSITE" id="PS50016"/>
    </source>
</evidence>
<feature type="compositionally biased region" description="Low complexity" evidence="11">
    <location>
        <begin position="128"/>
        <end position="151"/>
    </location>
</feature>
<evidence type="ECO:0000256" key="1">
    <source>
        <dbReference type="ARBA" id="ARBA00004123"/>
    </source>
</evidence>
<dbReference type="Gene3D" id="3.30.40.10">
    <property type="entry name" value="Zinc/RING finger domain, C3HC4 (zinc finger)"/>
    <property type="match status" value="1"/>
</dbReference>
<organism evidence="13 14">
    <name type="scientific">Umbelopsis ramanniana AG</name>
    <dbReference type="NCBI Taxonomy" id="1314678"/>
    <lineage>
        <taxon>Eukaryota</taxon>
        <taxon>Fungi</taxon>
        <taxon>Fungi incertae sedis</taxon>
        <taxon>Mucoromycota</taxon>
        <taxon>Mucoromycotina</taxon>
        <taxon>Umbelopsidomycetes</taxon>
        <taxon>Umbelopsidales</taxon>
        <taxon>Umbelopsidaceae</taxon>
        <taxon>Umbelopsis</taxon>
    </lineage>
</organism>
<dbReference type="InterPro" id="IPR001965">
    <property type="entry name" value="Znf_PHD"/>
</dbReference>
<dbReference type="Proteomes" id="UP001206595">
    <property type="component" value="Unassembled WGS sequence"/>
</dbReference>
<feature type="region of interest" description="Disordered" evidence="11">
    <location>
        <begin position="244"/>
        <end position="295"/>
    </location>
</feature>
<dbReference type="CDD" id="cd15560">
    <property type="entry name" value="PHD2_3_BPTF"/>
    <property type="match status" value="1"/>
</dbReference>
<evidence type="ECO:0000256" key="2">
    <source>
        <dbReference type="ARBA" id="ARBA00022723"/>
    </source>
</evidence>
<feature type="region of interest" description="Disordered" evidence="11">
    <location>
        <begin position="1"/>
        <end position="193"/>
    </location>
</feature>
<dbReference type="PROSITE" id="PS50016">
    <property type="entry name" value="ZF_PHD_2"/>
    <property type="match status" value="1"/>
</dbReference>
<dbReference type="SMART" id="SM00249">
    <property type="entry name" value="PHD"/>
    <property type="match status" value="1"/>
</dbReference>
<dbReference type="SUPFAM" id="SSF57903">
    <property type="entry name" value="FYVE/PHD zinc finger"/>
    <property type="match status" value="1"/>
</dbReference>
<reference evidence="13" key="2">
    <citation type="journal article" date="2022" name="Proc. Natl. Acad. Sci. U.S.A.">
        <title>Diploid-dominant life cycles characterize the early evolution of Fungi.</title>
        <authorList>
            <person name="Amses K.R."/>
            <person name="Simmons D.R."/>
            <person name="Longcore J.E."/>
            <person name="Mondo S.J."/>
            <person name="Seto K."/>
            <person name="Jeronimo G.H."/>
            <person name="Bonds A.E."/>
            <person name="Quandt C.A."/>
            <person name="Davis W.J."/>
            <person name="Chang Y."/>
            <person name="Federici B.A."/>
            <person name="Kuo A."/>
            <person name="LaButti K."/>
            <person name="Pangilinan J."/>
            <person name="Andreopoulos W."/>
            <person name="Tritt A."/>
            <person name="Riley R."/>
            <person name="Hundley H."/>
            <person name="Johnson J."/>
            <person name="Lipzen A."/>
            <person name="Barry K."/>
            <person name="Lang B.F."/>
            <person name="Cuomo C.A."/>
            <person name="Buchler N.E."/>
            <person name="Grigoriev I.V."/>
            <person name="Spatafora J.W."/>
            <person name="Stajich J.E."/>
            <person name="James T.Y."/>
        </authorList>
    </citation>
    <scope>NUCLEOTIDE SEQUENCE</scope>
    <source>
        <strain evidence="13">AG</strain>
    </source>
</reference>
<proteinExistence type="predicted"/>
<keyword evidence="3 10" id="KW-0863">Zinc-finger</keyword>
<dbReference type="AlphaFoldDB" id="A0AAD5EG88"/>
<feature type="compositionally biased region" description="Low complexity" evidence="11">
    <location>
        <begin position="157"/>
        <end position="170"/>
    </location>
</feature>
<dbReference type="Pfam" id="PF00628">
    <property type="entry name" value="PHD"/>
    <property type="match status" value="1"/>
</dbReference>
<feature type="domain" description="PHD-type" evidence="12">
    <location>
        <begin position="297"/>
        <end position="348"/>
    </location>
</feature>
<dbReference type="GO" id="GO:0045893">
    <property type="term" value="P:positive regulation of DNA-templated transcription"/>
    <property type="evidence" value="ECO:0007669"/>
    <property type="project" value="TreeGrafter"/>
</dbReference>
<keyword evidence="2" id="KW-0479">Metal-binding</keyword>
<dbReference type="Pfam" id="PF12269">
    <property type="entry name" value="CpG_bind_C"/>
    <property type="match status" value="1"/>
</dbReference>
<evidence type="ECO:0000256" key="10">
    <source>
        <dbReference type="PROSITE-ProRule" id="PRU00146"/>
    </source>
</evidence>
<dbReference type="InterPro" id="IPR037869">
    <property type="entry name" value="Spp1/CFP1"/>
</dbReference>
<accession>A0AAD5EG88</accession>
<evidence type="ECO:0000256" key="9">
    <source>
        <dbReference type="ARBA" id="ARBA00023828"/>
    </source>
</evidence>
<dbReference type="GO" id="GO:0003677">
    <property type="term" value="F:DNA binding"/>
    <property type="evidence" value="ECO:0007669"/>
    <property type="project" value="UniProtKB-KW"/>
</dbReference>
<dbReference type="GO" id="GO:0048188">
    <property type="term" value="C:Set1C/COMPASS complex"/>
    <property type="evidence" value="ECO:0007669"/>
    <property type="project" value="InterPro"/>
</dbReference>
<feature type="compositionally biased region" description="Low complexity" evidence="11">
    <location>
        <begin position="285"/>
        <end position="295"/>
    </location>
</feature>
<dbReference type="InterPro" id="IPR022056">
    <property type="entry name" value="CpG-bd_C"/>
</dbReference>
<sequence length="603" mass="66763">MQPNDGHYRQWQLPSKEKQDQSKEEQAQPKKSALNISALLNREPSMNNQAEAPKATDLPSSTPSLESYSSKPPSLQTNMQITPSPTSESPSATLTFHQYEPPAAAEATAKRLPLRKRLTMENKVQLHQQVPQQPQTNTPSSISPPVQEAPALPAPLAPASVVTAAPPQATSETALDSDNTETDEEKGSVEIYNPVVVQPASSEASSPVVKMKPLKKAKVWGSLNSLQGHTTHQNSVVNTQSQIQFGETSESAPDSGTKREIADDIDLPASKRPKSANDSPPPAPSSKAPSSSSSSDELYCICRKPYDKPRFMIACDECDQWFHGECVGMSERDGGLIELYYCPGCSRATGKQTSWKVKCANPACLKPARTAKSKHRGNKEDESKYCSGDCGLLLARARIANCDKKRRAALEDVRTSKSHGAKVRSAADMDDRKLLVTLREEQAKLEETIARADRRSRFLKLVIRRQQEHKSNDAGMEEVKSLGMKAKRADEGGICGFDSRLLWEDEESWSHCLEQEDDDAAIKLIEEGSHHLCLSNRKCQRHAQWQKLKAAEIDLERSEDVQALQKLKKQRHQAKVRMKQRREKVTEIVNNGVIDHRLSSVVA</sequence>
<name>A0AAD5EG88_UMBRA</name>
<reference evidence="13" key="1">
    <citation type="submission" date="2021-06" db="EMBL/GenBank/DDBJ databases">
        <authorList>
            <consortium name="DOE Joint Genome Institute"/>
            <person name="Mondo S.J."/>
            <person name="Amses K.R."/>
            <person name="Simmons D.R."/>
            <person name="Longcore J.E."/>
            <person name="Seto K."/>
            <person name="Alves G.H."/>
            <person name="Bonds A.E."/>
            <person name="Quandt C.A."/>
            <person name="Davis W.J."/>
            <person name="Chang Y."/>
            <person name="Letcher P.M."/>
            <person name="Powell M.J."/>
            <person name="Kuo A."/>
            <person name="Labutti K."/>
            <person name="Pangilinan J."/>
            <person name="Andreopoulos W."/>
            <person name="Tritt A."/>
            <person name="Riley R."/>
            <person name="Hundley H."/>
            <person name="Johnson J."/>
            <person name="Lipzen A."/>
            <person name="Barry K."/>
            <person name="Berbee M.L."/>
            <person name="Buchler N.E."/>
            <person name="Grigoriev I.V."/>
            <person name="Spatafora J.W."/>
            <person name="Stajich J.E."/>
            <person name="James T.Y."/>
        </authorList>
    </citation>
    <scope>NUCLEOTIDE SEQUENCE</scope>
    <source>
        <strain evidence="13">AG</strain>
    </source>
</reference>
<keyword evidence="14" id="KW-1185">Reference proteome</keyword>
<evidence type="ECO:0000256" key="6">
    <source>
        <dbReference type="ARBA" id="ARBA00023125"/>
    </source>
</evidence>
<evidence type="ECO:0000313" key="14">
    <source>
        <dbReference type="Proteomes" id="UP001206595"/>
    </source>
</evidence>
<feature type="compositionally biased region" description="Low complexity" evidence="11">
    <location>
        <begin position="59"/>
        <end position="72"/>
    </location>
</feature>
<feature type="compositionally biased region" description="Polar residues" evidence="11">
    <location>
        <begin position="244"/>
        <end position="254"/>
    </location>
</feature>
<evidence type="ECO:0000256" key="5">
    <source>
        <dbReference type="ARBA" id="ARBA00023015"/>
    </source>
</evidence>
<keyword evidence="7" id="KW-0804">Transcription</keyword>
<feature type="compositionally biased region" description="Basic and acidic residues" evidence="11">
    <location>
        <begin position="15"/>
        <end position="28"/>
    </location>
</feature>
<dbReference type="InterPro" id="IPR019787">
    <property type="entry name" value="Znf_PHD-finger"/>
</dbReference>
<keyword evidence="8" id="KW-0539">Nucleus</keyword>
<evidence type="ECO:0000256" key="3">
    <source>
        <dbReference type="ARBA" id="ARBA00022771"/>
    </source>
</evidence>
<protein>
    <recommendedName>
        <fullName evidence="9">CXXC-type zinc finger protein 1</fullName>
    </recommendedName>
</protein>
<comment type="caution">
    <text evidence="13">The sequence shown here is derived from an EMBL/GenBank/DDBJ whole genome shotgun (WGS) entry which is preliminary data.</text>
</comment>
<keyword evidence="5" id="KW-0805">Transcription regulation</keyword>
<evidence type="ECO:0000256" key="7">
    <source>
        <dbReference type="ARBA" id="ARBA00023163"/>
    </source>
</evidence>
<gene>
    <name evidence="13" type="ORF">K450DRAFT_226921</name>
</gene>
<dbReference type="InterPro" id="IPR011011">
    <property type="entry name" value="Znf_FYVE_PHD"/>
</dbReference>
<comment type="subcellular location">
    <subcellularLocation>
        <location evidence="1">Nucleus</location>
    </subcellularLocation>
</comment>
<keyword evidence="6" id="KW-0238">DNA-binding</keyword>
<dbReference type="PANTHER" id="PTHR46174:SF1">
    <property type="entry name" value="CXXC-TYPE ZINC FINGER PROTEIN 1"/>
    <property type="match status" value="1"/>
</dbReference>
<dbReference type="PANTHER" id="PTHR46174">
    <property type="entry name" value="CXXC-TYPE ZINC FINGER PROTEIN 1"/>
    <property type="match status" value="1"/>
</dbReference>
<evidence type="ECO:0000256" key="11">
    <source>
        <dbReference type="SAM" id="MobiDB-lite"/>
    </source>
</evidence>
<dbReference type="InterPro" id="IPR019786">
    <property type="entry name" value="Zinc_finger_PHD-type_CS"/>
</dbReference>
<dbReference type="InterPro" id="IPR013083">
    <property type="entry name" value="Znf_RING/FYVE/PHD"/>
</dbReference>
<dbReference type="RefSeq" id="XP_051447796.1">
    <property type="nucleotide sequence ID" value="XM_051586640.1"/>
</dbReference>
<keyword evidence="4" id="KW-0862">Zinc</keyword>
<dbReference type="EMBL" id="MU620899">
    <property type="protein sequence ID" value="KAI8582792.1"/>
    <property type="molecule type" value="Genomic_DNA"/>
</dbReference>